<dbReference type="Pfam" id="PF07927">
    <property type="entry name" value="HicA_toxin"/>
    <property type="match status" value="1"/>
</dbReference>
<evidence type="ECO:0000256" key="6">
    <source>
        <dbReference type="ARBA" id="ARBA00022884"/>
    </source>
</evidence>
<sequence length="52" mass="5774">MADGFTLVSTRGSHHKYRHADGRTVILPHPRKDIPAGTVRSIYRQAGWSSDA</sequence>
<evidence type="ECO:0000256" key="8">
    <source>
        <dbReference type="SAM" id="MobiDB-lite"/>
    </source>
</evidence>
<gene>
    <name evidence="9" type="ORF">K1X15_00030</name>
</gene>
<keyword evidence="6" id="KW-0694">RNA-binding</keyword>
<evidence type="ECO:0000256" key="3">
    <source>
        <dbReference type="ARBA" id="ARBA00022722"/>
    </source>
</evidence>
<evidence type="ECO:0000256" key="1">
    <source>
        <dbReference type="ARBA" id="ARBA00006620"/>
    </source>
</evidence>
<evidence type="ECO:0000256" key="5">
    <source>
        <dbReference type="ARBA" id="ARBA00022801"/>
    </source>
</evidence>
<evidence type="ECO:0000313" key="9">
    <source>
        <dbReference type="EMBL" id="QYO78904.1"/>
    </source>
</evidence>
<evidence type="ECO:0000256" key="2">
    <source>
        <dbReference type="ARBA" id="ARBA00022649"/>
    </source>
</evidence>
<keyword evidence="3" id="KW-0540">Nuclease</keyword>
<dbReference type="InterPro" id="IPR038570">
    <property type="entry name" value="HicA_sf"/>
</dbReference>
<dbReference type="Proteomes" id="UP000825799">
    <property type="component" value="Chromosome"/>
</dbReference>
<keyword evidence="5" id="KW-0378">Hydrolase</keyword>
<comment type="similarity">
    <text evidence="1">Belongs to the HicA mRNA interferase family.</text>
</comment>
<keyword evidence="10" id="KW-1185">Reference proteome</keyword>
<keyword evidence="2" id="KW-1277">Toxin-antitoxin system</keyword>
<dbReference type="SUPFAM" id="SSF54786">
    <property type="entry name" value="YcfA/nrd intein domain"/>
    <property type="match status" value="1"/>
</dbReference>
<protein>
    <submittedName>
        <fullName evidence="9">Type II toxin-antitoxin system HicA family toxin</fullName>
    </submittedName>
</protein>
<dbReference type="EMBL" id="CP080590">
    <property type="protein sequence ID" value="QYO78904.1"/>
    <property type="molecule type" value="Genomic_DNA"/>
</dbReference>
<proteinExistence type="inferred from homology"/>
<organism evidence="9 10">
    <name type="scientific">Devosia salina</name>
    <dbReference type="NCBI Taxonomy" id="2860336"/>
    <lineage>
        <taxon>Bacteria</taxon>
        <taxon>Pseudomonadati</taxon>
        <taxon>Pseudomonadota</taxon>
        <taxon>Alphaproteobacteria</taxon>
        <taxon>Hyphomicrobiales</taxon>
        <taxon>Devosiaceae</taxon>
        <taxon>Devosia</taxon>
    </lineage>
</organism>
<reference evidence="9 10" key="1">
    <citation type="submission" date="2021-08" db="EMBL/GenBank/DDBJ databases">
        <title>Devosia salina sp. nov., isolated from the South China Sea sediment.</title>
        <authorList>
            <person name="Zhou Z."/>
        </authorList>
    </citation>
    <scope>NUCLEOTIDE SEQUENCE [LARGE SCALE GENOMIC DNA]</scope>
    <source>
        <strain evidence="9 10">SCS-3</strain>
    </source>
</reference>
<accession>A0ABX8WLK7</accession>
<name>A0ABX8WLK7_9HYPH</name>
<evidence type="ECO:0000256" key="7">
    <source>
        <dbReference type="ARBA" id="ARBA00023016"/>
    </source>
</evidence>
<evidence type="ECO:0000256" key="4">
    <source>
        <dbReference type="ARBA" id="ARBA00022759"/>
    </source>
</evidence>
<dbReference type="InterPro" id="IPR012933">
    <property type="entry name" value="HicA_mRNA_interferase"/>
</dbReference>
<keyword evidence="4" id="KW-0255">Endonuclease</keyword>
<evidence type="ECO:0000313" key="10">
    <source>
        <dbReference type="Proteomes" id="UP000825799"/>
    </source>
</evidence>
<keyword evidence="7" id="KW-0346">Stress response</keyword>
<feature type="region of interest" description="Disordered" evidence="8">
    <location>
        <begin position="1"/>
        <end position="21"/>
    </location>
</feature>
<dbReference type="Gene3D" id="3.30.920.30">
    <property type="entry name" value="Hypothetical protein"/>
    <property type="match status" value="1"/>
</dbReference>